<sequence>MKKHLRYSGLIASLLLLAGCGLLQTDYQQPQVNMPGQWTQQAPGVTETGVTKASLTGGDIRSMPLNDHWWRNFNDPTLNALVEKALARNNDLAAATIRVRQAQLQVGLAENDLFPVLSADGSAERTSHLSKPTHTDWSYAASGNVSYELDLWGRISSLRDAADWEAQATEEDRESTALTLIGTTVDLYWQIGFLNERIVLSEESIAYAQKTFDLVKVQYGAGGVSSLEMKQAEQNLAAQQAAHTQLIQQRVEAYNALAILFDGPPNVIEANPQSLPKNALPPVEAGIPADLLARRPDIKAAELRLRETLSDADATKLSYLPTISLTGSLGSSSIALTDIMKNPIGALGAGITLPFLEINKMLLDIKVSKEEFKAAVVTYRQALYSALGDVENALSARAQFAAQGEKLQEALAAARETERLYELRYRAGAVPLKDWLDSQESRRAAEVAVAENYYNRLVNHVTLYQALGGDTKLPDTLASAQ</sequence>
<keyword evidence="2" id="KW-0812">Transmembrane</keyword>
<dbReference type="InterPro" id="IPR003423">
    <property type="entry name" value="OMP_efflux"/>
</dbReference>
<dbReference type="Gene3D" id="1.20.1600.10">
    <property type="entry name" value="Outer membrane efflux proteins (OEP)"/>
    <property type="match status" value="1"/>
</dbReference>
<dbReference type="Proteomes" id="UP001279642">
    <property type="component" value="Unassembled WGS sequence"/>
</dbReference>
<dbReference type="Gene3D" id="2.20.200.10">
    <property type="entry name" value="Outer membrane efflux proteins (OEP)"/>
    <property type="match status" value="1"/>
</dbReference>
<keyword evidence="4" id="KW-1185">Reference proteome</keyword>
<dbReference type="PROSITE" id="PS51257">
    <property type="entry name" value="PROKAR_LIPOPROTEIN"/>
    <property type="match status" value="1"/>
</dbReference>
<dbReference type="PANTHER" id="PTHR30203">
    <property type="entry name" value="OUTER MEMBRANE CATION EFFLUX PROTEIN"/>
    <property type="match status" value="1"/>
</dbReference>
<keyword evidence="2" id="KW-0564">Palmitate</keyword>
<keyword evidence="2" id="KW-0732">Signal</keyword>
<comment type="similarity">
    <text evidence="1 2">Belongs to the outer membrane factor (OMF) (TC 1.B.17) family.</text>
</comment>
<keyword evidence="2" id="KW-0449">Lipoprotein</keyword>
<keyword evidence="2" id="KW-0472">Membrane</keyword>
<gene>
    <name evidence="3" type="ORF">SMD27_18520</name>
</gene>
<comment type="caution">
    <text evidence="3">The sequence shown here is derived from an EMBL/GenBank/DDBJ whole genome shotgun (WGS) entry which is preliminary data.</text>
</comment>
<organism evidence="3 4">
    <name type="scientific">Dongia soli</name>
    <dbReference type="NCBI Taxonomy" id="600628"/>
    <lineage>
        <taxon>Bacteria</taxon>
        <taxon>Pseudomonadati</taxon>
        <taxon>Pseudomonadota</taxon>
        <taxon>Alphaproteobacteria</taxon>
        <taxon>Rhodospirillales</taxon>
        <taxon>Dongiaceae</taxon>
        <taxon>Dongia</taxon>
    </lineage>
</organism>
<reference evidence="3 4" key="1">
    <citation type="journal article" date="2016" name="Antonie Van Leeuwenhoek">
        <title>Dongia soli sp. nov., isolated from soil from Dokdo, Korea.</title>
        <authorList>
            <person name="Kim D.U."/>
            <person name="Lee H."/>
            <person name="Kim H."/>
            <person name="Kim S.G."/>
            <person name="Ka J.O."/>
        </authorList>
    </citation>
    <scope>NUCLEOTIDE SEQUENCE [LARGE SCALE GENOMIC DNA]</scope>
    <source>
        <strain evidence="3 4">D78</strain>
    </source>
</reference>
<dbReference type="Pfam" id="PF02321">
    <property type="entry name" value="OEP"/>
    <property type="match status" value="2"/>
</dbReference>
<dbReference type="InterPro" id="IPR010131">
    <property type="entry name" value="MdtP/NodT-like"/>
</dbReference>
<feature type="chain" id="PRO_5045001853" evidence="2">
    <location>
        <begin position="19"/>
        <end position="481"/>
    </location>
</feature>
<dbReference type="PANTHER" id="PTHR30203:SF32">
    <property type="entry name" value="CATION EFFLUX SYSTEM PROTEIN CUSC"/>
    <property type="match status" value="1"/>
</dbReference>
<feature type="signal peptide" evidence="2">
    <location>
        <begin position="1"/>
        <end position="18"/>
    </location>
</feature>
<dbReference type="NCBIfam" id="TIGR01845">
    <property type="entry name" value="outer_NodT"/>
    <property type="match status" value="1"/>
</dbReference>
<keyword evidence="2" id="KW-1134">Transmembrane beta strand</keyword>
<dbReference type="SUPFAM" id="SSF56954">
    <property type="entry name" value="Outer membrane efflux proteins (OEP)"/>
    <property type="match status" value="1"/>
</dbReference>
<dbReference type="RefSeq" id="WP_320509918.1">
    <property type="nucleotide sequence ID" value="NZ_JAXCLW010000006.1"/>
</dbReference>
<dbReference type="EMBL" id="JAXCLW010000006">
    <property type="protein sequence ID" value="MDY0884845.1"/>
    <property type="molecule type" value="Genomic_DNA"/>
</dbReference>
<evidence type="ECO:0000313" key="4">
    <source>
        <dbReference type="Proteomes" id="UP001279642"/>
    </source>
</evidence>
<evidence type="ECO:0000313" key="3">
    <source>
        <dbReference type="EMBL" id="MDY0884845.1"/>
    </source>
</evidence>
<evidence type="ECO:0000256" key="2">
    <source>
        <dbReference type="RuleBase" id="RU362097"/>
    </source>
</evidence>
<name>A0ABU5EEN6_9PROT</name>
<comment type="subcellular location">
    <subcellularLocation>
        <location evidence="2">Cell membrane</location>
        <topology evidence="2">Lipid-anchor</topology>
    </subcellularLocation>
</comment>
<evidence type="ECO:0000256" key="1">
    <source>
        <dbReference type="ARBA" id="ARBA00007613"/>
    </source>
</evidence>
<proteinExistence type="inferred from homology"/>
<protein>
    <submittedName>
        <fullName evidence="3">Efflux transporter outer membrane subunit</fullName>
    </submittedName>
</protein>
<accession>A0ABU5EEN6</accession>